<sequence>MATTTAVSKPVTPTADAPKQPLSCTYKVDVSSTQHRIWTRVSRVRQLLSPLKVPSNDPTAPRPTSSLAGHDETVNGAPTANCQSHCQIQDPTRDSGYASYDPSTESVRDGEFVSAAQFPLEPAADGFPQQEVVSDGRSTHTVTGARVSRTDTQDVKHNAEFPPTCSPGPSEAPANRAALSIPAPRDVGTSALTNRLVEVAFNDRSAEKLSHQHFMDKRLAIPDAVVQMWNEDVKKRLDEDLQQIIGGISVGTDHIFSETQLYMAGTRRGNILLAEPTILITCGTKACRKRVDRYLSRLKLHYLDDFGHPIRVRYQPAPVYWASSSVVSAIEENKSSGPVFGFSSLRQLWIEHTWSSTACGLKMRFDFTPDRQTRQCYATLGGIVRIDNIIYGMTTAHTFLARLDNGAESSALEDTDTDSASSGYGSGTEMESVDYRNSSKCFSYSGMSFKSLWRPKFHYPAAFSFLGHVVKKNGTVTDKSPSRSDWALVAVPYSCVLPNLNSSSELQSVIPETELLCGDVSILCGADVRCTGLLMQTNTSLHTGTTTMEVREILLAVPLAGGASGAWVVRETKVCGYVVAVTGRGLSCFMVPMERAFKDIEAVFGKTVTLGHSLKKAESIVDHSQASTQPHMNDASVKRPPVRLETSEQPCEMEIHLDLGSPASETAKSSDNVPMDNKVVSGPQLVEEKAKKSDYWSTTVDILEISPMCRRMADMISGVMRKHKYATVALKSLYKTLRTLQSTWRKIAIHYHEQHGIEPRPDSHESIQELQRCLVAIKRVMDTLNAEFTPFLNFTPFLDDTVGFTRLSRLVWKIRGYQDRIQAYTIATFVLSQAISRPPISGEEPHGEAEIQSLLPHSTTMDEEDLIWEEETQVLWPHLTPTDTNFQPHKGEKAQHGLSNISMRTIVPSRKSIITADTGHSKSIRNDGDML</sequence>
<keyword evidence="3" id="KW-1185">Reference proteome</keyword>
<reference evidence="2" key="1">
    <citation type="submission" date="2022-11" db="EMBL/GenBank/DDBJ databases">
        <title>Chromosomal genome sequence assembly and mating type (MAT) locus characterization of the leprose asexual lichenized fungus Lepraria neglecta (Nyl.) Erichsen.</title>
        <authorList>
            <person name="Allen J.L."/>
            <person name="Pfeffer B."/>
        </authorList>
    </citation>
    <scope>NUCLEOTIDE SEQUENCE</scope>
    <source>
        <strain evidence="2">Allen 5258</strain>
    </source>
</reference>
<dbReference type="EMBL" id="JASNWA010000007">
    <property type="protein sequence ID" value="KAK3172865.1"/>
    <property type="molecule type" value="Genomic_DNA"/>
</dbReference>
<feature type="region of interest" description="Disordered" evidence="1">
    <location>
        <begin position="49"/>
        <end position="105"/>
    </location>
</feature>
<evidence type="ECO:0000256" key="1">
    <source>
        <dbReference type="SAM" id="MobiDB-lite"/>
    </source>
</evidence>
<feature type="region of interest" description="Disordered" evidence="1">
    <location>
        <begin position="156"/>
        <end position="175"/>
    </location>
</feature>
<dbReference type="Proteomes" id="UP001276659">
    <property type="component" value="Unassembled WGS sequence"/>
</dbReference>
<comment type="caution">
    <text evidence="2">The sequence shown here is derived from an EMBL/GenBank/DDBJ whole genome shotgun (WGS) entry which is preliminary data.</text>
</comment>
<evidence type="ECO:0000313" key="2">
    <source>
        <dbReference type="EMBL" id="KAK3172865.1"/>
    </source>
</evidence>
<feature type="region of interest" description="Disordered" evidence="1">
    <location>
        <begin position="1"/>
        <end position="21"/>
    </location>
</feature>
<proteinExistence type="predicted"/>
<name>A0AAD9Z789_9LECA</name>
<protein>
    <submittedName>
        <fullName evidence="2">Uncharacterized protein</fullName>
    </submittedName>
</protein>
<accession>A0AAD9Z789</accession>
<dbReference type="AlphaFoldDB" id="A0AAD9Z789"/>
<organism evidence="2 3">
    <name type="scientific">Lepraria neglecta</name>
    <dbReference type="NCBI Taxonomy" id="209136"/>
    <lineage>
        <taxon>Eukaryota</taxon>
        <taxon>Fungi</taxon>
        <taxon>Dikarya</taxon>
        <taxon>Ascomycota</taxon>
        <taxon>Pezizomycotina</taxon>
        <taxon>Lecanoromycetes</taxon>
        <taxon>OSLEUM clade</taxon>
        <taxon>Lecanoromycetidae</taxon>
        <taxon>Lecanorales</taxon>
        <taxon>Lecanorineae</taxon>
        <taxon>Stereocaulaceae</taxon>
        <taxon>Lepraria</taxon>
    </lineage>
</organism>
<feature type="compositionally biased region" description="Polar residues" evidence="1">
    <location>
        <begin position="56"/>
        <end position="67"/>
    </location>
</feature>
<evidence type="ECO:0000313" key="3">
    <source>
        <dbReference type="Proteomes" id="UP001276659"/>
    </source>
</evidence>
<feature type="compositionally biased region" description="Polar residues" evidence="1">
    <location>
        <begin position="76"/>
        <end position="90"/>
    </location>
</feature>
<gene>
    <name evidence="2" type="ORF">OEA41_006190</name>
</gene>